<dbReference type="PANTHER" id="PTHR33908:SF3">
    <property type="entry name" value="UNDECAPRENYL PHOSPHATE-ALPHA-4-AMINO-4-DEOXY-L-ARABINOSE ARABINOSYL TRANSFERASE"/>
    <property type="match status" value="1"/>
</dbReference>
<feature type="transmembrane region" description="Helical" evidence="8">
    <location>
        <begin position="95"/>
        <end position="116"/>
    </location>
</feature>
<evidence type="ECO:0000256" key="1">
    <source>
        <dbReference type="ARBA" id="ARBA00004651"/>
    </source>
</evidence>
<keyword evidence="2" id="KW-1003">Cell membrane</keyword>
<feature type="transmembrane region" description="Helical" evidence="8">
    <location>
        <begin position="26"/>
        <end position="48"/>
    </location>
</feature>
<dbReference type="GO" id="GO:0016763">
    <property type="term" value="F:pentosyltransferase activity"/>
    <property type="evidence" value="ECO:0007669"/>
    <property type="project" value="TreeGrafter"/>
</dbReference>
<proteinExistence type="predicted"/>
<dbReference type="PANTHER" id="PTHR33908">
    <property type="entry name" value="MANNOSYLTRANSFERASE YKCB-RELATED"/>
    <property type="match status" value="1"/>
</dbReference>
<feature type="transmembrane region" description="Helical" evidence="8">
    <location>
        <begin position="264"/>
        <end position="283"/>
    </location>
</feature>
<evidence type="ECO:0000256" key="6">
    <source>
        <dbReference type="ARBA" id="ARBA00022989"/>
    </source>
</evidence>
<evidence type="ECO:0000313" key="10">
    <source>
        <dbReference type="Proteomes" id="UP000179734"/>
    </source>
</evidence>
<evidence type="ECO:0000256" key="3">
    <source>
        <dbReference type="ARBA" id="ARBA00022676"/>
    </source>
</evidence>
<dbReference type="GO" id="GO:0009103">
    <property type="term" value="P:lipopolysaccharide biosynthetic process"/>
    <property type="evidence" value="ECO:0007669"/>
    <property type="project" value="UniProtKB-ARBA"/>
</dbReference>
<keyword evidence="4" id="KW-0808">Transferase</keyword>
<dbReference type="InterPro" id="IPR050297">
    <property type="entry name" value="LipidA_mod_glycosyltrf_83"/>
</dbReference>
<gene>
    <name evidence="9" type="ORF">BKN37_17950</name>
</gene>
<keyword evidence="7 8" id="KW-0472">Membrane</keyword>
<keyword evidence="6 8" id="KW-1133">Transmembrane helix</keyword>
<organism evidence="9 10">
    <name type="scientific">Mycobacterium talmoniae</name>
    <dbReference type="NCBI Taxonomy" id="1858794"/>
    <lineage>
        <taxon>Bacteria</taxon>
        <taxon>Bacillati</taxon>
        <taxon>Actinomycetota</taxon>
        <taxon>Actinomycetes</taxon>
        <taxon>Mycobacteriales</taxon>
        <taxon>Mycobacteriaceae</taxon>
        <taxon>Mycobacterium</taxon>
    </lineage>
</organism>
<feature type="transmembrane region" description="Helical" evidence="8">
    <location>
        <begin position="325"/>
        <end position="345"/>
    </location>
</feature>
<feature type="transmembrane region" description="Helical" evidence="8">
    <location>
        <begin position="148"/>
        <end position="166"/>
    </location>
</feature>
<reference evidence="9 10" key="1">
    <citation type="submission" date="2016-10" db="EMBL/GenBank/DDBJ databases">
        <title>Genome sequence of Mycobacterium talmonii.</title>
        <authorList>
            <person name="Greninger A.L."/>
            <person name="Elliott B."/>
            <person name="Vasireddy S."/>
            <person name="Vasireddy R."/>
        </authorList>
    </citation>
    <scope>NUCLEOTIDE SEQUENCE [LARGE SCALE GENOMIC DNA]</scope>
    <source>
        <strain evidence="10">NE-TNMC-100812</strain>
    </source>
</reference>
<evidence type="ECO:0000256" key="2">
    <source>
        <dbReference type="ARBA" id="ARBA00022475"/>
    </source>
</evidence>
<dbReference type="AlphaFoldDB" id="A0A1S1NGB0"/>
<feature type="transmembrane region" description="Helical" evidence="8">
    <location>
        <begin position="173"/>
        <end position="206"/>
    </location>
</feature>
<dbReference type="EMBL" id="MLQM01000109">
    <property type="protein sequence ID" value="OHV00480.1"/>
    <property type="molecule type" value="Genomic_DNA"/>
</dbReference>
<feature type="transmembrane region" description="Helical" evidence="8">
    <location>
        <begin position="123"/>
        <end position="142"/>
    </location>
</feature>
<protein>
    <submittedName>
        <fullName evidence="9">Uncharacterized protein</fullName>
    </submittedName>
</protein>
<feature type="transmembrane region" description="Helical" evidence="8">
    <location>
        <begin position="212"/>
        <end position="232"/>
    </location>
</feature>
<evidence type="ECO:0000256" key="8">
    <source>
        <dbReference type="SAM" id="Phobius"/>
    </source>
</evidence>
<evidence type="ECO:0000256" key="5">
    <source>
        <dbReference type="ARBA" id="ARBA00022692"/>
    </source>
</evidence>
<evidence type="ECO:0000256" key="4">
    <source>
        <dbReference type="ARBA" id="ARBA00022679"/>
    </source>
</evidence>
<feature type="transmembrane region" description="Helical" evidence="8">
    <location>
        <begin position="351"/>
        <end position="368"/>
    </location>
</feature>
<evidence type="ECO:0000313" key="9">
    <source>
        <dbReference type="EMBL" id="OHV00480.1"/>
    </source>
</evidence>
<sequence>MNTVLTPERVTSETQPARRRARRWDAVWIAVFASVLSAAGASHPSLWFDEAATISASANRSLPELWRLLGHIDAVHGLYYLVMHGWYAVFPATEFWSRVPSCLAVGVGTAGVVVLARQFATRRVAVCAGVVFAILPRMTWAGIEARSYAFAAMAAVWLTVLCVTAIRRDRAALWLAYGLAVVAATLLNVFVVLIVAVHGVLLWVLPCRRSTVGWWAGTSTVAVAALIPFLLFSQTQIYQVGWISRLNWHNIVDVAQQQYFDDSVPFAVLAGIVFVAAIAIRVTGRWQPDDQTRQLLILCAAWIVIPTGVLLIYSAVSKPIYYPRYLLFTAPAMAILLAVCIAALATRPRSLVSVLVLFAVAAAPNYVGTQRGRHAKEGWDYSQVADVIQAQAAPGDCLVVDNTTGWAPGPIRALLAGRPAAFEHLVDPGRGPRGPAIGRLWDGHIAVWLVADQLRKCRVVWTITNHDKTLPAEQSGARLPPGPRFARTPDFRVLNGLGFHVVQRWQFSFAQVIKSTR</sequence>
<evidence type="ECO:0000256" key="7">
    <source>
        <dbReference type="ARBA" id="ARBA00023136"/>
    </source>
</evidence>
<dbReference type="GO" id="GO:0005886">
    <property type="term" value="C:plasma membrane"/>
    <property type="evidence" value="ECO:0007669"/>
    <property type="project" value="UniProtKB-SubCell"/>
</dbReference>
<accession>A0A1S1NGB0</accession>
<keyword evidence="10" id="KW-1185">Reference proteome</keyword>
<dbReference type="Proteomes" id="UP000179734">
    <property type="component" value="Unassembled WGS sequence"/>
</dbReference>
<dbReference type="GO" id="GO:0010041">
    <property type="term" value="P:response to iron(III) ion"/>
    <property type="evidence" value="ECO:0007669"/>
    <property type="project" value="TreeGrafter"/>
</dbReference>
<comment type="caution">
    <text evidence="9">The sequence shown here is derived from an EMBL/GenBank/DDBJ whole genome shotgun (WGS) entry which is preliminary data.</text>
</comment>
<name>A0A1S1NGB0_9MYCO</name>
<keyword evidence="5 8" id="KW-0812">Transmembrane</keyword>
<keyword evidence="3" id="KW-0328">Glycosyltransferase</keyword>
<dbReference type="RefSeq" id="WP_071028302.1">
    <property type="nucleotide sequence ID" value="NZ_MLQM01000109.1"/>
</dbReference>
<comment type="subcellular location">
    <subcellularLocation>
        <location evidence="1">Cell membrane</location>
        <topology evidence="1">Multi-pass membrane protein</topology>
    </subcellularLocation>
</comment>
<feature type="transmembrane region" description="Helical" evidence="8">
    <location>
        <begin position="295"/>
        <end position="313"/>
    </location>
</feature>